<accession>A0ABP6L7B0</accession>
<dbReference type="InterPro" id="IPR000086">
    <property type="entry name" value="NUDIX_hydrolase_dom"/>
</dbReference>
<evidence type="ECO:0000313" key="4">
    <source>
        <dbReference type="EMBL" id="GAA3030808.1"/>
    </source>
</evidence>
<dbReference type="RefSeq" id="WP_234516498.1">
    <property type="nucleotide sequence ID" value="NZ_BAAAUF010000009.1"/>
</dbReference>
<dbReference type="InterPro" id="IPR015797">
    <property type="entry name" value="NUDIX_hydrolase-like_dom_sf"/>
</dbReference>
<dbReference type="EMBL" id="BAAAUF010000009">
    <property type="protein sequence ID" value="GAA3030808.1"/>
    <property type="molecule type" value="Genomic_DNA"/>
</dbReference>
<dbReference type="PANTHER" id="PTHR11839:SF18">
    <property type="entry name" value="NUDIX HYDROLASE DOMAIN-CONTAINING PROTEIN"/>
    <property type="match status" value="1"/>
</dbReference>
<organism evidence="4 5">
    <name type="scientific">Streptomyces glomeratus</name>
    <dbReference type="NCBI Taxonomy" id="284452"/>
    <lineage>
        <taxon>Bacteria</taxon>
        <taxon>Bacillati</taxon>
        <taxon>Actinomycetota</taxon>
        <taxon>Actinomycetes</taxon>
        <taxon>Kitasatosporales</taxon>
        <taxon>Streptomycetaceae</taxon>
        <taxon>Streptomyces</taxon>
    </lineage>
</organism>
<dbReference type="Gene3D" id="3.90.79.10">
    <property type="entry name" value="Nucleoside Triphosphate Pyrophosphohydrolase"/>
    <property type="match status" value="1"/>
</dbReference>
<dbReference type="Pfam" id="PF00293">
    <property type="entry name" value="NUDIX"/>
    <property type="match status" value="1"/>
</dbReference>
<name>A0ABP6L7B0_9ACTN</name>
<dbReference type="Proteomes" id="UP001501532">
    <property type="component" value="Unassembled WGS sequence"/>
</dbReference>
<evidence type="ECO:0000256" key="2">
    <source>
        <dbReference type="ARBA" id="ARBA00022801"/>
    </source>
</evidence>
<comment type="caution">
    <text evidence="4">The sequence shown here is derived from an EMBL/GenBank/DDBJ whole genome shotgun (WGS) entry which is preliminary data.</text>
</comment>
<dbReference type="PROSITE" id="PS51462">
    <property type="entry name" value="NUDIX"/>
    <property type="match status" value="1"/>
</dbReference>
<keyword evidence="2" id="KW-0378">Hydrolase</keyword>
<proteinExistence type="predicted"/>
<evidence type="ECO:0000256" key="1">
    <source>
        <dbReference type="ARBA" id="ARBA00001946"/>
    </source>
</evidence>
<evidence type="ECO:0000313" key="5">
    <source>
        <dbReference type="Proteomes" id="UP001501532"/>
    </source>
</evidence>
<comment type="cofactor">
    <cofactor evidence="1">
        <name>Mg(2+)</name>
        <dbReference type="ChEBI" id="CHEBI:18420"/>
    </cofactor>
</comment>
<evidence type="ECO:0000259" key="3">
    <source>
        <dbReference type="PROSITE" id="PS51462"/>
    </source>
</evidence>
<keyword evidence="5" id="KW-1185">Reference proteome</keyword>
<feature type="domain" description="Nudix hydrolase" evidence="3">
    <location>
        <begin position="42"/>
        <end position="170"/>
    </location>
</feature>
<dbReference type="PANTHER" id="PTHR11839">
    <property type="entry name" value="UDP/ADP-SUGAR PYROPHOSPHATASE"/>
    <property type="match status" value="1"/>
</dbReference>
<dbReference type="SUPFAM" id="SSF55811">
    <property type="entry name" value="Nudix"/>
    <property type="match status" value="1"/>
</dbReference>
<reference evidence="5" key="1">
    <citation type="journal article" date="2019" name="Int. J. Syst. Evol. Microbiol.">
        <title>The Global Catalogue of Microorganisms (GCM) 10K type strain sequencing project: providing services to taxonomists for standard genome sequencing and annotation.</title>
        <authorList>
            <consortium name="The Broad Institute Genomics Platform"/>
            <consortium name="The Broad Institute Genome Sequencing Center for Infectious Disease"/>
            <person name="Wu L."/>
            <person name="Ma J."/>
        </authorList>
    </citation>
    <scope>NUCLEOTIDE SEQUENCE [LARGE SCALE GENOMIC DNA]</scope>
    <source>
        <strain evidence="5">JCM 9091</strain>
    </source>
</reference>
<gene>
    <name evidence="4" type="ORF">GCM10010448_11010</name>
</gene>
<sequence length="180" mass="19507">METRGPWRRHHRESLCTTARLVAYQDEVTQPDGSAGRYDWVRVPDQVRVAALVEGRLLVVEQYHYLAGTMWQLPGGDLGPEDHDSRAAARRELAEETGYREGRWTARGALHPLPGLTPARVHLWSAEGLTPGEPAPEPGETGLEVRHLPLAEAVRAACDGRIGCASSAALVLAVAAAHVG</sequence>
<protein>
    <recommendedName>
        <fullName evidence="3">Nudix hydrolase domain-containing protein</fullName>
    </recommendedName>
</protein>